<dbReference type="EMBL" id="VSWD01000010">
    <property type="protein sequence ID" value="KAK3091125.1"/>
    <property type="molecule type" value="Genomic_DNA"/>
</dbReference>
<dbReference type="PANTHER" id="PTHR15077">
    <property type="entry name" value="FAS-ASSOCIATING DEATH DOMAIN-CONTAINING PROTEIN FADD"/>
    <property type="match status" value="1"/>
</dbReference>
<organism evidence="3 4">
    <name type="scientific">Pinctada imbricata</name>
    <name type="common">Atlantic pearl-oyster</name>
    <name type="synonym">Pinctada martensii</name>
    <dbReference type="NCBI Taxonomy" id="66713"/>
    <lineage>
        <taxon>Eukaryota</taxon>
        <taxon>Metazoa</taxon>
        <taxon>Spiralia</taxon>
        <taxon>Lophotrochozoa</taxon>
        <taxon>Mollusca</taxon>
        <taxon>Bivalvia</taxon>
        <taxon>Autobranchia</taxon>
        <taxon>Pteriomorphia</taxon>
        <taxon>Pterioida</taxon>
        <taxon>Pterioidea</taxon>
        <taxon>Pteriidae</taxon>
        <taxon>Pinctada</taxon>
    </lineage>
</organism>
<protein>
    <recommendedName>
        <fullName evidence="2">Death domain-containing protein</fullName>
    </recommendedName>
</protein>
<sequence length="196" mass="21859">MASRFSDLEEDACPSNFTPLQQPTRRSTSSDDDLGPDELEITSNIGDITISNKKDGSCTQINLSRVGNLQIGNNNVMVINQSKGSGKSYKSPKVTASRRPQSELTGSKARPSHKDLLHASQNVGKRWCKLGRTLGLTDQDIEQVEYDYNREGLSEVVWQMLQKWIRKGRDVTVHRLALALYDVGREDAAFRLPVPV</sequence>
<dbReference type="Gene3D" id="1.10.533.10">
    <property type="entry name" value="Death Domain, Fas"/>
    <property type="match status" value="1"/>
</dbReference>
<name>A0AA88XZK9_PINIB</name>
<feature type="compositionally biased region" description="Low complexity" evidence="1">
    <location>
        <begin position="82"/>
        <end position="93"/>
    </location>
</feature>
<evidence type="ECO:0000256" key="1">
    <source>
        <dbReference type="SAM" id="MobiDB-lite"/>
    </source>
</evidence>
<dbReference type="AlphaFoldDB" id="A0AA88XZK9"/>
<dbReference type="InterPro" id="IPR000488">
    <property type="entry name" value="Death_dom"/>
</dbReference>
<feature type="compositionally biased region" description="Polar residues" evidence="1">
    <location>
        <begin position="15"/>
        <end position="27"/>
    </location>
</feature>
<evidence type="ECO:0000313" key="3">
    <source>
        <dbReference type="EMBL" id="KAK3091125.1"/>
    </source>
</evidence>
<reference evidence="3" key="1">
    <citation type="submission" date="2019-08" db="EMBL/GenBank/DDBJ databases">
        <title>The improved chromosome-level genome for the pearl oyster Pinctada fucata martensii using PacBio sequencing and Hi-C.</title>
        <authorList>
            <person name="Zheng Z."/>
        </authorList>
    </citation>
    <scope>NUCLEOTIDE SEQUENCE</scope>
    <source>
        <strain evidence="3">ZZ-2019</strain>
        <tissue evidence="3">Adductor muscle</tissue>
    </source>
</reference>
<comment type="caution">
    <text evidence="3">The sequence shown here is derived from an EMBL/GenBank/DDBJ whole genome shotgun (WGS) entry which is preliminary data.</text>
</comment>
<keyword evidence="4" id="KW-1185">Reference proteome</keyword>
<gene>
    <name evidence="3" type="ORF">FSP39_017282</name>
</gene>
<dbReference type="SMART" id="SM00005">
    <property type="entry name" value="DEATH"/>
    <property type="match status" value="1"/>
</dbReference>
<feature type="domain" description="Death" evidence="2">
    <location>
        <begin position="112"/>
        <end position="196"/>
    </location>
</feature>
<evidence type="ECO:0000259" key="2">
    <source>
        <dbReference type="PROSITE" id="PS50017"/>
    </source>
</evidence>
<dbReference type="PROSITE" id="PS50017">
    <property type="entry name" value="DEATH_DOMAIN"/>
    <property type="match status" value="1"/>
</dbReference>
<feature type="region of interest" description="Disordered" evidence="1">
    <location>
        <begin position="1"/>
        <end position="38"/>
    </location>
</feature>
<evidence type="ECO:0000313" key="4">
    <source>
        <dbReference type="Proteomes" id="UP001186944"/>
    </source>
</evidence>
<dbReference type="SUPFAM" id="SSF47986">
    <property type="entry name" value="DEATH domain"/>
    <property type="match status" value="1"/>
</dbReference>
<dbReference type="GO" id="GO:0007165">
    <property type="term" value="P:signal transduction"/>
    <property type="evidence" value="ECO:0007669"/>
    <property type="project" value="InterPro"/>
</dbReference>
<feature type="region of interest" description="Disordered" evidence="1">
    <location>
        <begin position="81"/>
        <end position="111"/>
    </location>
</feature>
<proteinExistence type="predicted"/>
<dbReference type="Pfam" id="PF00531">
    <property type="entry name" value="Death"/>
    <property type="match status" value="1"/>
</dbReference>
<dbReference type="InterPro" id="IPR011029">
    <property type="entry name" value="DEATH-like_dom_sf"/>
</dbReference>
<dbReference type="InterPro" id="IPR016729">
    <property type="entry name" value="FADD"/>
</dbReference>
<dbReference type="Proteomes" id="UP001186944">
    <property type="component" value="Unassembled WGS sequence"/>
</dbReference>
<accession>A0AA88XZK9</accession>
<dbReference type="PANTHER" id="PTHR15077:SF12">
    <property type="entry name" value="DEATH DOMAIN-CONTAINING PROTEIN"/>
    <property type="match status" value="1"/>
</dbReference>